<name>A0A832DDY5_9BACT</name>
<dbReference type="AlphaFoldDB" id="A0A832DDY5"/>
<organism evidence="1">
    <name type="scientific">Ignavibacterium album</name>
    <dbReference type="NCBI Taxonomy" id="591197"/>
    <lineage>
        <taxon>Bacteria</taxon>
        <taxon>Pseudomonadati</taxon>
        <taxon>Ignavibacteriota</taxon>
        <taxon>Ignavibacteria</taxon>
        <taxon>Ignavibacteriales</taxon>
        <taxon>Ignavibacteriaceae</taxon>
        <taxon>Ignavibacterium</taxon>
    </lineage>
</organism>
<dbReference type="EMBL" id="DSVI01000004">
    <property type="protein sequence ID" value="HGT46909.1"/>
    <property type="molecule type" value="Genomic_DNA"/>
</dbReference>
<accession>A0A832DDY5</accession>
<proteinExistence type="predicted"/>
<reference evidence="1" key="1">
    <citation type="journal article" date="2020" name="mSystems">
        <title>Genome- and Community-Level Interaction Insights into Carbon Utilization and Element Cycling Functions of Hydrothermarchaeota in Hydrothermal Sediment.</title>
        <authorList>
            <person name="Zhou Z."/>
            <person name="Liu Y."/>
            <person name="Xu W."/>
            <person name="Pan J."/>
            <person name="Luo Z.H."/>
            <person name="Li M."/>
        </authorList>
    </citation>
    <scope>NUCLEOTIDE SEQUENCE [LARGE SCALE GENOMIC DNA]</scope>
    <source>
        <strain evidence="1">SpSt-500</strain>
    </source>
</reference>
<dbReference type="Gene3D" id="2.60.40.10">
    <property type="entry name" value="Immunoglobulins"/>
    <property type="match status" value="1"/>
</dbReference>
<protein>
    <submittedName>
        <fullName evidence="1">Uncharacterized protein</fullName>
    </submittedName>
</protein>
<dbReference type="InterPro" id="IPR013783">
    <property type="entry name" value="Ig-like_fold"/>
</dbReference>
<sequence length="135" mass="15105">MDVKNTLSKILLFLILIASVYAGAFIQSITARSDGENIIVEWKTGEESSTLSKFVIERKTPNNGFVEIGTVTPKGSNSFYTFIDNNIFKGNDYIFTYRLKIVDNNSQVSYSTEVSVSHSISGVKRTWGSIKAMFR</sequence>
<comment type="caution">
    <text evidence="1">The sequence shown here is derived from an EMBL/GenBank/DDBJ whole genome shotgun (WGS) entry which is preliminary data.</text>
</comment>
<evidence type="ECO:0000313" key="1">
    <source>
        <dbReference type="EMBL" id="HGT46909.1"/>
    </source>
</evidence>
<gene>
    <name evidence="1" type="ORF">ENS56_02630</name>
</gene>